<dbReference type="NCBIfam" id="TIGR00231">
    <property type="entry name" value="small_GTP"/>
    <property type="match status" value="1"/>
</dbReference>
<feature type="compositionally biased region" description="Basic and acidic residues" evidence="10">
    <location>
        <begin position="332"/>
        <end position="354"/>
    </location>
</feature>
<keyword evidence="13" id="KW-1185">Reference proteome</keyword>
<dbReference type="Proteomes" id="UP000054172">
    <property type="component" value="Unassembled WGS sequence"/>
</dbReference>
<dbReference type="NCBIfam" id="TIGR00487">
    <property type="entry name" value="IF-2"/>
    <property type="match status" value="1"/>
</dbReference>
<dbReference type="GO" id="GO:0003924">
    <property type="term" value="F:GTPase activity"/>
    <property type="evidence" value="ECO:0007669"/>
    <property type="project" value="UniProtKB-UniRule"/>
</dbReference>
<feature type="compositionally biased region" description="Low complexity" evidence="10">
    <location>
        <begin position="62"/>
        <end position="72"/>
    </location>
</feature>
<proteinExistence type="inferred from homology"/>
<feature type="compositionally biased region" description="Basic and acidic residues" evidence="10">
    <location>
        <begin position="258"/>
        <end position="280"/>
    </location>
</feature>
<dbReference type="CDD" id="cd03702">
    <property type="entry name" value="IF2_mtIF2_II"/>
    <property type="match status" value="1"/>
</dbReference>
<protein>
    <recommendedName>
        <fullName evidence="2 8">Translation initiation factor IF-2</fullName>
    </recommendedName>
</protein>
<feature type="binding site" evidence="8">
    <location>
        <begin position="613"/>
        <end position="620"/>
    </location>
    <ligand>
        <name>GTP</name>
        <dbReference type="ChEBI" id="CHEBI:37565"/>
    </ligand>
</feature>
<evidence type="ECO:0000256" key="7">
    <source>
        <dbReference type="ARBA" id="ARBA00025162"/>
    </source>
</evidence>
<keyword evidence="6 8" id="KW-0342">GTP-binding</keyword>
<dbReference type="Gene3D" id="3.40.50.300">
    <property type="entry name" value="P-loop containing nucleotide triphosphate hydrolases"/>
    <property type="match status" value="1"/>
</dbReference>
<dbReference type="GO" id="GO:0005737">
    <property type="term" value="C:cytoplasm"/>
    <property type="evidence" value="ECO:0007669"/>
    <property type="project" value="UniProtKB-SubCell"/>
</dbReference>
<comment type="subcellular location">
    <subcellularLocation>
        <location evidence="8">Cytoplasm</location>
    </subcellularLocation>
</comment>
<dbReference type="STRING" id="1702214.AL399_04015"/>
<dbReference type="Pfam" id="PF22042">
    <property type="entry name" value="EF-G_D2"/>
    <property type="match status" value="1"/>
</dbReference>
<dbReference type="FunFam" id="3.40.50.10050:FF:000001">
    <property type="entry name" value="Translation initiation factor IF-2"/>
    <property type="match status" value="1"/>
</dbReference>
<dbReference type="PATRIC" id="fig|1702214.3.peg.1512"/>
<feature type="region of interest" description="Disordered" evidence="10">
    <location>
        <begin position="62"/>
        <end position="469"/>
    </location>
</feature>
<dbReference type="HAMAP" id="MF_00100_B">
    <property type="entry name" value="IF_2_B"/>
    <property type="match status" value="1"/>
</dbReference>
<feature type="compositionally biased region" description="Low complexity" evidence="10">
    <location>
        <begin position="209"/>
        <end position="224"/>
    </location>
</feature>
<accession>A0A0Q4B7N0</accession>
<dbReference type="Pfam" id="PF00009">
    <property type="entry name" value="GTP_EFTU"/>
    <property type="match status" value="1"/>
</dbReference>
<dbReference type="InterPro" id="IPR044145">
    <property type="entry name" value="IF2_II"/>
</dbReference>
<comment type="caution">
    <text evidence="8">Lacks conserved residue(s) required for the propagation of feature annotation.</text>
</comment>
<dbReference type="GO" id="GO:0003743">
    <property type="term" value="F:translation initiation factor activity"/>
    <property type="evidence" value="ECO:0007669"/>
    <property type="project" value="UniProtKB-UniRule"/>
</dbReference>
<dbReference type="AlphaFoldDB" id="A0A0Q4B7N0"/>
<dbReference type="SUPFAM" id="SSF52156">
    <property type="entry name" value="Initiation factor IF2/eIF5b, domain 3"/>
    <property type="match status" value="1"/>
</dbReference>
<organism evidence="12 13">
    <name type="scientific">Candidatus [Bacteroides] periocalifornicus</name>
    <dbReference type="NCBI Taxonomy" id="1702214"/>
    <lineage>
        <taxon>Bacteria</taxon>
        <taxon>Pseudomonadati</taxon>
        <taxon>Bacteroidota</taxon>
    </lineage>
</organism>
<comment type="similarity">
    <text evidence="1 8 9">Belongs to the TRAFAC class translation factor GTPase superfamily. Classic translation factor GTPase family. IF-2 subfamily.</text>
</comment>
<feature type="compositionally biased region" description="Basic and acidic residues" evidence="10">
    <location>
        <begin position="394"/>
        <end position="408"/>
    </location>
</feature>
<feature type="compositionally biased region" description="Polar residues" evidence="10">
    <location>
        <begin position="176"/>
        <end position="188"/>
    </location>
</feature>
<dbReference type="InterPro" id="IPR036925">
    <property type="entry name" value="TIF_IF2_dom3_sf"/>
</dbReference>
<evidence type="ECO:0000256" key="9">
    <source>
        <dbReference type="RuleBase" id="RU000644"/>
    </source>
</evidence>
<feature type="compositionally biased region" description="Basic and acidic residues" evidence="10">
    <location>
        <begin position="364"/>
        <end position="384"/>
    </location>
</feature>
<dbReference type="InterPro" id="IPR009000">
    <property type="entry name" value="Transl_B-barrel_sf"/>
</dbReference>
<dbReference type="FunFam" id="2.40.30.10:FF:000054">
    <property type="entry name" value="Translation initiation factor IF-2"/>
    <property type="match status" value="1"/>
</dbReference>
<feature type="domain" description="Tr-type G" evidence="11">
    <location>
        <begin position="604"/>
        <end position="774"/>
    </location>
</feature>
<dbReference type="SUPFAM" id="SSF50447">
    <property type="entry name" value="Translation proteins"/>
    <property type="match status" value="2"/>
</dbReference>
<dbReference type="Gene3D" id="3.40.50.10050">
    <property type="entry name" value="Translation initiation factor IF- 2, domain 3"/>
    <property type="match status" value="1"/>
</dbReference>
<name>A0A0Q4B7N0_9BACT</name>
<keyword evidence="5 8" id="KW-0648">Protein biosynthesis</keyword>
<dbReference type="FunFam" id="3.40.50.300:FF:000019">
    <property type="entry name" value="Translation initiation factor IF-2"/>
    <property type="match status" value="1"/>
</dbReference>
<feature type="binding site" evidence="8">
    <location>
        <begin position="660"/>
        <end position="664"/>
    </location>
    <ligand>
        <name>GTP</name>
        <dbReference type="ChEBI" id="CHEBI:37565"/>
    </ligand>
</feature>
<keyword evidence="8" id="KW-0963">Cytoplasm</keyword>
<dbReference type="PANTHER" id="PTHR43381:SF5">
    <property type="entry name" value="TR-TYPE G DOMAIN-CONTAINING PROTEIN"/>
    <property type="match status" value="1"/>
</dbReference>
<dbReference type="SUPFAM" id="SSF52540">
    <property type="entry name" value="P-loop containing nucleoside triphosphate hydrolases"/>
    <property type="match status" value="1"/>
</dbReference>
<dbReference type="PROSITE" id="PS01176">
    <property type="entry name" value="IF2"/>
    <property type="match status" value="1"/>
</dbReference>
<feature type="compositionally biased region" description="Low complexity" evidence="10">
    <location>
        <begin position="119"/>
        <end position="135"/>
    </location>
</feature>
<dbReference type="InterPro" id="IPR023115">
    <property type="entry name" value="TIF_IF2_dom3"/>
</dbReference>
<reference evidence="12" key="1">
    <citation type="submission" date="2015-08" db="EMBL/GenBank/DDBJ databases">
        <title>Candidatus Bacteriodes Periocalifornicus.</title>
        <authorList>
            <person name="McLean J.S."/>
            <person name="Kelley S."/>
        </authorList>
    </citation>
    <scope>NUCLEOTIDE SEQUENCE [LARGE SCALE GENOMIC DNA]</scope>
    <source>
        <strain evidence="12">12B</strain>
    </source>
</reference>
<evidence type="ECO:0000256" key="6">
    <source>
        <dbReference type="ARBA" id="ARBA00023134"/>
    </source>
</evidence>
<evidence type="ECO:0000256" key="5">
    <source>
        <dbReference type="ARBA" id="ARBA00022917"/>
    </source>
</evidence>
<comment type="function">
    <text evidence="7 8 9">One of the essential components for the initiation of protein synthesis. Protects formylmethionyl-tRNA from spontaneous hydrolysis and promotes its binding to the 30S ribosomal subunits. Also involved in the hydrolysis of GTP during the formation of the 70S ribosomal complex.</text>
</comment>
<dbReference type="InterPro" id="IPR000178">
    <property type="entry name" value="TF_IF2_bacterial-like"/>
</dbReference>
<feature type="compositionally biased region" description="Basic and acidic residues" evidence="10">
    <location>
        <begin position="460"/>
        <end position="469"/>
    </location>
</feature>
<evidence type="ECO:0000256" key="8">
    <source>
        <dbReference type="HAMAP-Rule" id="MF_00100"/>
    </source>
</evidence>
<evidence type="ECO:0000313" key="13">
    <source>
        <dbReference type="Proteomes" id="UP000054172"/>
    </source>
</evidence>
<dbReference type="InterPro" id="IPR015760">
    <property type="entry name" value="TIF_IF2"/>
</dbReference>
<evidence type="ECO:0000259" key="11">
    <source>
        <dbReference type="PROSITE" id="PS51722"/>
    </source>
</evidence>
<dbReference type="PROSITE" id="PS51722">
    <property type="entry name" value="G_TR_2"/>
    <property type="match status" value="1"/>
</dbReference>
<dbReference type="PANTHER" id="PTHR43381">
    <property type="entry name" value="TRANSLATION INITIATION FACTOR IF-2-RELATED"/>
    <property type="match status" value="1"/>
</dbReference>
<evidence type="ECO:0000256" key="10">
    <source>
        <dbReference type="SAM" id="MobiDB-lite"/>
    </source>
</evidence>
<keyword evidence="3 8" id="KW-0396">Initiation factor</keyword>
<dbReference type="InterPro" id="IPR000795">
    <property type="entry name" value="T_Tr_GTP-bd_dom"/>
</dbReference>
<evidence type="ECO:0000256" key="1">
    <source>
        <dbReference type="ARBA" id="ARBA00007733"/>
    </source>
</evidence>
<evidence type="ECO:0000256" key="2">
    <source>
        <dbReference type="ARBA" id="ARBA00020675"/>
    </source>
</evidence>
<dbReference type="InterPro" id="IPR006847">
    <property type="entry name" value="IF2_N"/>
</dbReference>
<evidence type="ECO:0000313" key="12">
    <source>
        <dbReference type="EMBL" id="KQM09049.1"/>
    </source>
</evidence>
<dbReference type="GO" id="GO:0005525">
    <property type="term" value="F:GTP binding"/>
    <property type="evidence" value="ECO:0007669"/>
    <property type="project" value="UniProtKB-KW"/>
</dbReference>
<sequence length="1105" mass="119280">MKDKESVRLAKVARDLQVGVGTLVEYLQRNGVVVENSPNAKIDGASYAMLQKEYGATVPTQAPVQAATPARPAGEKPQSIGDVLGKAANAHADGEMGEPSGQTAKPEISLKVKGKISLEQPQAPAATEAADSDAQPVDRAVSAKGATPVAPKENAEQPAPQRSEAEVKQKKGRATSKVSPEGQPQSAEPSAPAQEEHHSKPTAKSSTSAPAEQPAAPKAQVQPAESPVVADAKVEEPSAQPQRDRTEKQTATPPSQQDTKKAEAQPERQPSRAEKEEAPEIVKTAGEAARQAEMTGPKVLGHMELTEQPRRSGRRRGKEIVPKVAPTQPLESRGKEAQHAGKDDAHSGKVRPPEQHSSAQPAPQEHREPVQPKEPEIFRQDVEKLSGPTVLGKIDLEALNDHSRRKPEASATPGGALQKRRRRGKAGNAPAPHHPAGSQGGGRSFAGGGGGKPKKGKGQPRREVPQHAEITKAAVDEALKETQARMVSKRGGALAKGAKYRHEKRSLMEARRTEEMERSEQERKTLRISEFVSVNELAGLMEVPATDVIETCMNMGLMVSINMRLDAESIALVADEFGFKVEFLSLDTIGHEEAVEDRPEDLVSRPPVFTVLGHVDHGKTKLCDAIRKANVVAGEAGGITQHLSAYSLTLPNGRKMTLIDTPGHKAFTAMRARGAKMTDVAIIVISAVEGVMPQTVEAINHASVAGSRIVFALNFMDMPNANPERVKEQLANMNYMVEDWGGKYQSQEISAKTNLNIDKLLEKVLLEADLLELKANPNRKPEVTVLESTIDKGRGHCANVLVHTGTLRKGDSIVAGACYGRVKMMLNDRGKEVKEAGPSMPVNVYGLNGSPQAGDTLLVMDSDREARAAANEIGKVRRMQELHTRKHITLDEIGRRLAIGNFQELNLVVKADVDGTVEALSDSLIGLSTEEIKVNVIHRGVGQITETDVNMASTSNAIIIGFQVRPSQAAKRLAENEQIDIRLYSIIYDAINEVKSAMEGMLSPEVKETIKGSAEVMEVFKISKVGTVAGCVVREGKILKGNKIRLIRDGIVVYTSELASLKRFKDEVKEVATGQDCGLNIKDYNDVKVGDFIESFEEVEVKRTL</sequence>
<dbReference type="Pfam" id="PF04760">
    <property type="entry name" value="IF2_N"/>
    <property type="match status" value="1"/>
</dbReference>
<dbReference type="Gene3D" id="2.40.30.10">
    <property type="entry name" value="Translation factors"/>
    <property type="match status" value="2"/>
</dbReference>
<dbReference type="EMBL" id="LIIK01000014">
    <property type="protein sequence ID" value="KQM09049.1"/>
    <property type="molecule type" value="Genomic_DNA"/>
</dbReference>
<evidence type="ECO:0000256" key="4">
    <source>
        <dbReference type="ARBA" id="ARBA00022741"/>
    </source>
</evidence>
<dbReference type="InterPro" id="IPR053905">
    <property type="entry name" value="EF-G-like_DII"/>
</dbReference>
<gene>
    <name evidence="8" type="primary">infB</name>
    <name evidence="12" type="ORF">AL399_04015</name>
</gene>
<evidence type="ECO:0000256" key="3">
    <source>
        <dbReference type="ARBA" id="ARBA00022540"/>
    </source>
</evidence>
<feature type="compositionally biased region" description="Basic and acidic residues" evidence="10">
    <location>
        <begin position="232"/>
        <end position="248"/>
    </location>
</feature>
<dbReference type="InterPro" id="IPR027417">
    <property type="entry name" value="P-loop_NTPase"/>
</dbReference>
<keyword evidence="4 8" id="KW-0547">Nucleotide-binding</keyword>
<dbReference type="CDD" id="cd03692">
    <property type="entry name" value="mtIF2_IVc"/>
    <property type="match status" value="1"/>
</dbReference>
<dbReference type="InterPro" id="IPR005225">
    <property type="entry name" value="Small_GTP-bd"/>
</dbReference>
<dbReference type="FunFam" id="2.40.30.10:FF:000008">
    <property type="entry name" value="Translation initiation factor IF-2"/>
    <property type="match status" value="1"/>
</dbReference>
<dbReference type="CDD" id="cd01887">
    <property type="entry name" value="IF2_eIF5B"/>
    <property type="match status" value="1"/>
</dbReference>
<comment type="caution">
    <text evidence="12">The sequence shown here is derived from an EMBL/GenBank/DDBJ whole genome shotgun (WGS) entry which is preliminary data.</text>
</comment>
<dbReference type="Pfam" id="PF11987">
    <property type="entry name" value="IF-2"/>
    <property type="match status" value="1"/>
</dbReference>
<feature type="compositionally biased region" description="Gly residues" evidence="10">
    <location>
        <begin position="438"/>
        <end position="451"/>
    </location>
</feature>